<reference evidence="1" key="1">
    <citation type="submission" date="2023-01" db="EMBL/GenBank/DDBJ databases">
        <title>Genome assembly of the deep-sea coral Lophelia pertusa.</title>
        <authorList>
            <person name="Herrera S."/>
            <person name="Cordes E."/>
        </authorList>
    </citation>
    <scope>NUCLEOTIDE SEQUENCE</scope>
    <source>
        <strain evidence="1">USNM1676648</strain>
        <tissue evidence="1">Polyp</tissue>
    </source>
</reference>
<dbReference type="EMBL" id="MU825878">
    <property type="protein sequence ID" value="KAJ7386000.1"/>
    <property type="molecule type" value="Genomic_DNA"/>
</dbReference>
<evidence type="ECO:0000313" key="1">
    <source>
        <dbReference type="EMBL" id="KAJ7386000.1"/>
    </source>
</evidence>
<organism evidence="1 2">
    <name type="scientific">Desmophyllum pertusum</name>
    <dbReference type="NCBI Taxonomy" id="174260"/>
    <lineage>
        <taxon>Eukaryota</taxon>
        <taxon>Metazoa</taxon>
        <taxon>Cnidaria</taxon>
        <taxon>Anthozoa</taxon>
        <taxon>Hexacorallia</taxon>
        <taxon>Scleractinia</taxon>
        <taxon>Caryophylliina</taxon>
        <taxon>Caryophylliidae</taxon>
        <taxon>Desmophyllum</taxon>
    </lineage>
</organism>
<keyword evidence="2" id="KW-1185">Reference proteome</keyword>
<dbReference type="Proteomes" id="UP001163046">
    <property type="component" value="Unassembled WGS sequence"/>
</dbReference>
<evidence type="ECO:0000313" key="2">
    <source>
        <dbReference type="Proteomes" id="UP001163046"/>
    </source>
</evidence>
<sequence length="134" mass="14576">MTAIDLVARNGVYTTKGGHDDRKVLSNCTLKLQKVVKAGDRSGYIGLATHKNGSSKEFYVQLSSFRNPTAFDKELNFGADTVRRYSISVNALTLDKLLTRLTEEVTIPEQDEEVPRAVSLVGRNTGIGGNQCGA</sequence>
<gene>
    <name evidence="1" type="ORF">OS493_012333</name>
</gene>
<comment type="caution">
    <text evidence="1">The sequence shown here is derived from an EMBL/GenBank/DDBJ whole genome shotgun (WGS) entry which is preliminary data.</text>
</comment>
<accession>A0A9W9ZR62</accession>
<protein>
    <submittedName>
        <fullName evidence="1">Uncharacterized protein</fullName>
    </submittedName>
</protein>
<dbReference type="AlphaFoldDB" id="A0A9W9ZR62"/>
<name>A0A9W9ZR62_9CNID</name>
<proteinExistence type="predicted"/>